<evidence type="ECO:0000313" key="3">
    <source>
        <dbReference type="EMBL" id="GLX84990.1"/>
    </source>
</evidence>
<dbReference type="PROSITE" id="PS50943">
    <property type="entry name" value="HTH_CROC1"/>
    <property type="match status" value="1"/>
</dbReference>
<dbReference type="SUPFAM" id="SSF47413">
    <property type="entry name" value="lambda repressor-like DNA-binding domains"/>
    <property type="match status" value="1"/>
</dbReference>
<dbReference type="SMART" id="SM00530">
    <property type="entry name" value="HTH_XRE"/>
    <property type="match status" value="1"/>
</dbReference>
<proteinExistence type="predicted"/>
<evidence type="ECO:0000256" key="1">
    <source>
        <dbReference type="ARBA" id="ARBA00023125"/>
    </source>
</evidence>
<evidence type="ECO:0000259" key="2">
    <source>
        <dbReference type="PROSITE" id="PS50943"/>
    </source>
</evidence>
<organism evidence="3 4">
    <name type="scientific">Thalassotalea loyana</name>
    <dbReference type="NCBI Taxonomy" id="280483"/>
    <lineage>
        <taxon>Bacteria</taxon>
        <taxon>Pseudomonadati</taxon>
        <taxon>Pseudomonadota</taxon>
        <taxon>Gammaproteobacteria</taxon>
        <taxon>Alteromonadales</taxon>
        <taxon>Colwelliaceae</taxon>
        <taxon>Thalassotalea</taxon>
    </lineage>
</organism>
<name>A0ABQ6HA31_9GAMM</name>
<comment type="caution">
    <text evidence="3">The sequence shown here is derived from an EMBL/GenBank/DDBJ whole genome shotgun (WGS) entry which is preliminary data.</text>
</comment>
<dbReference type="InterPro" id="IPR010982">
    <property type="entry name" value="Lambda_DNA-bd_dom_sf"/>
</dbReference>
<sequence>MTIKQRRLDKGWSQEDLAELAGVSVRTIQRLESGQQPSLESLKCLAAVFETSVSELSQTLFQETEAQNHDGQEKVLPPTGLLYQVERDAIDFAQSILKGPKKGEQEPITKVERDAINYAKGLLARLNATE</sequence>
<dbReference type="Pfam" id="PF01381">
    <property type="entry name" value="HTH_3"/>
    <property type="match status" value="1"/>
</dbReference>
<evidence type="ECO:0000313" key="4">
    <source>
        <dbReference type="Proteomes" id="UP001157134"/>
    </source>
</evidence>
<keyword evidence="1" id="KW-0238">DNA-binding</keyword>
<reference evidence="3 4" key="1">
    <citation type="submission" date="2023-03" db="EMBL/GenBank/DDBJ databases">
        <title>Thalassotalea loyana LMG 22536T draft genome sequence.</title>
        <authorList>
            <person name="Sawabe T."/>
        </authorList>
    </citation>
    <scope>NUCLEOTIDE SEQUENCE [LARGE SCALE GENOMIC DNA]</scope>
    <source>
        <strain evidence="3 4">LMG 22536</strain>
    </source>
</reference>
<dbReference type="PANTHER" id="PTHR46558:SF4">
    <property type="entry name" value="DNA-BIDING PHAGE PROTEIN"/>
    <property type="match status" value="1"/>
</dbReference>
<keyword evidence="4" id="KW-1185">Reference proteome</keyword>
<dbReference type="RefSeq" id="WP_284296682.1">
    <property type="nucleotide sequence ID" value="NZ_BSSV01000002.1"/>
</dbReference>
<dbReference type="Gene3D" id="1.10.260.40">
    <property type="entry name" value="lambda repressor-like DNA-binding domains"/>
    <property type="match status" value="1"/>
</dbReference>
<accession>A0ABQ6HA31</accession>
<feature type="domain" description="HTH cro/C1-type" evidence="2">
    <location>
        <begin position="3"/>
        <end position="56"/>
    </location>
</feature>
<gene>
    <name evidence="3" type="ORF">tloyanaT_12420</name>
</gene>
<dbReference type="Proteomes" id="UP001157134">
    <property type="component" value="Unassembled WGS sequence"/>
</dbReference>
<dbReference type="InterPro" id="IPR001387">
    <property type="entry name" value="Cro/C1-type_HTH"/>
</dbReference>
<protein>
    <recommendedName>
        <fullName evidence="2">HTH cro/C1-type domain-containing protein</fullName>
    </recommendedName>
</protein>
<dbReference type="EMBL" id="BSSV01000002">
    <property type="protein sequence ID" value="GLX84990.1"/>
    <property type="molecule type" value="Genomic_DNA"/>
</dbReference>
<dbReference type="PANTHER" id="PTHR46558">
    <property type="entry name" value="TRACRIPTIONAL REGULATORY PROTEIN-RELATED-RELATED"/>
    <property type="match status" value="1"/>
</dbReference>
<dbReference type="CDD" id="cd00093">
    <property type="entry name" value="HTH_XRE"/>
    <property type="match status" value="1"/>
</dbReference>